<keyword evidence="3" id="KW-1185">Reference proteome</keyword>
<gene>
    <name evidence="2" type="ORF">HaLaN_23416</name>
</gene>
<evidence type="ECO:0000313" key="2">
    <source>
        <dbReference type="EMBL" id="GFH25453.1"/>
    </source>
</evidence>
<dbReference type="AlphaFoldDB" id="A0A699ZS24"/>
<dbReference type="Proteomes" id="UP000485058">
    <property type="component" value="Unassembled WGS sequence"/>
</dbReference>
<protein>
    <submittedName>
        <fullName evidence="2">Uncharacterized protein</fullName>
    </submittedName>
</protein>
<sequence length="100" mass="10887">MQPAMRDAMSRKHPRQATTTQPGCGVHKRQPGCGVHKHRPVQVPPAAEHRPHHAAAAGGEHVGDLLRNGLRCDMTGSVVKRIMWLIATLSHVGTPSVRRV</sequence>
<name>A0A699ZS24_HAELA</name>
<reference evidence="2 3" key="1">
    <citation type="submission" date="2020-02" db="EMBL/GenBank/DDBJ databases">
        <title>Draft genome sequence of Haematococcus lacustris strain NIES-144.</title>
        <authorList>
            <person name="Morimoto D."/>
            <person name="Nakagawa S."/>
            <person name="Yoshida T."/>
            <person name="Sawayama S."/>
        </authorList>
    </citation>
    <scope>NUCLEOTIDE SEQUENCE [LARGE SCALE GENOMIC DNA]</scope>
    <source>
        <strain evidence="2 3">NIES-144</strain>
    </source>
</reference>
<feature type="non-terminal residue" evidence="2">
    <location>
        <position position="1"/>
    </location>
</feature>
<evidence type="ECO:0000313" key="3">
    <source>
        <dbReference type="Proteomes" id="UP000485058"/>
    </source>
</evidence>
<feature type="compositionally biased region" description="Basic residues" evidence="1">
    <location>
        <begin position="26"/>
        <end position="40"/>
    </location>
</feature>
<organism evidence="2 3">
    <name type="scientific">Haematococcus lacustris</name>
    <name type="common">Green alga</name>
    <name type="synonym">Haematococcus pluvialis</name>
    <dbReference type="NCBI Taxonomy" id="44745"/>
    <lineage>
        <taxon>Eukaryota</taxon>
        <taxon>Viridiplantae</taxon>
        <taxon>Chlorophyta</taxon>
        <taxon>core chlorophytes</taxon>
        <taxon>Chlorophyceae</taxon>
        <taxon>CS clade</taxon>
        <taxon>Chlamydomonadales</taxon>
        <taxon>Haematococcaceae</taxon>
        <taxon>Haematococcus</taxon>
    </lineage>
</organism>
<comment type="caution">
    <text evidence="2">The sequence shown here is derived from an EMBL/GenBank/DDBJ whole genome shotgun (WGS) entry which is preliminary data.</text>
</comment>
<accession>A0A699ZS24</accession>
<proteinExistence type="predicted"/>
<evidence type="ECO:0000256" key="1">
    <source>
        <dbReference type="SAM" id="MobiDB-lite"/>
    </source>
</evidence>
<dbReference type="EMBL" id="BLLF01002818">
    <property type="protein sequence ID" value="GFH25453.1"/>
    <property type="molecule type" value="Genomic_DNA"/>
</dbReference>
<feature type="region of interest" description="Disordered" evidence="1">
    <location>
        <begin position="1"/>
        <end position="56"/>
    </location>
</feature>